<dbReference type="Pfam" id="PF03965">
    <property type="entry name" value="Penicillinase_R"/>
    <property type="match status" value="1"/>
</dbReference>
<organism evidence="5">
    <name type="scientific">bioreactor metagenome</name>
    <dbReference type="NCBI Taxonomy" id="1076179"/>
    <lineage>
        <taxon>unclassified sequences</taxon>
        <taxon>metagenomes</taxon>
        <taxon>ecological metagenomes</taxon>
    </lineage>
</organism>
<keyword evidence="3" id="KW-0238">DNA-binding</keyword>
<evidence type="ECO:0000313" key="5">
    <source>
        <dbReference type="EMBL" id="MPM27867.1"/>
    </source>
</evidence>
<dbReference type="Gene3D" id="1.10.4040.10">
    <property type="entry name" value="Penicillinase repressor domain"/>
    <property type="match status" value="1"/>
</dbReference>
<dbReference type="SUPFAM" id="SSF46785">
    <property type="entry name" value="Winged helix' DNA-binding domain"/>
    <property type="match status" value="1"/>
</dbReference>
<evidence type="ECO:0000256" key="4">
    <source>
        <dbReference type="ARBA" id="ARBA00023163"/>
    </source>
</evidence>
<keyword evidence="2" id="KW-0805">Transcription regulation</keyword>
<evidence type="ECO:0000256" key="3">
    <source>
        <dbReference type="ARBA" id="ARBA00023125"/>
    </source>
</evidence>
<comment type="similarity">
    <text evidence="1">Belongs to the BlaI transcriptional regulatory family.</text>
</comment>
<dbReference type="InterPro" id="IPR005650">
    <property type="entry name" value="BlaI_family"/>
</dbReference>
<dbReference type="InterPro" id="IPR036390">
    <property type="entry name" value="WH_DNA-bd_sf"/>
</dbReference>
<evidence type="ECO:0000256" key="2">
    <source>
        <dbReference type="ARBA" id="ARBA00023015"/>
    </source>
</evidence>
<keyword evidence="4" id="KW-0804">Transcription</keyword>
<sequence>MTYKLCDSEYRFMQVVWDAAPVPSPVLVELCREKLGWKKSTTYTVLKKLGDKGLLKNEDTLVSVLAPREAVTASAAAEFVEKTFSGSLPSFLTAFMGSRSLTAEEAEELKRLIDAHREDAE</sequence>
<dbReference type="GO" id="GO:0045892">
    <property type="term" value="P:negative regulation of DNA-templated transcription"/>
    <property type="evidence" value="ECO:0007669"/>
    <property type="project" value="InterPro"/>
</dbReference>
<dbReference type="AlphaFoldDB" id="A0A644YHV6"/>
<accession>A0A644YHV6</accession>
<dbReference type="InterPro" id="IPR036388">
    <property type="entry name" value="WH-like_DNA-bd_sf"/>
</dbReference>
<evidence type="ECO:0000256" key="1">
    <source>
        <dbReference type="ARBA" id="ARBA00011046"/>
    </source>
</evidence>
<protein>
    <recommendedName>
        <fullName evidence="6">Penicillinase repressor</fullName>
    </recommendedName>
</protein>
<gene>
    <name evidence="5" type="ORF">SDC9_74382</name>
</gene>
<reference evidence="5" key="1">
    <citation type="submission" date="2019-08" db="EMBL/GenBank/DDBJ databases">
        <authorList>
            <person name="Kucharzyk K."/>
            <person name="Murdoch R.W."/>
            <person name="Higgins S."/>
            <person name="Loffler F."/>
        </authorList>
    </citation>
    <scope>NUCLEOTIDE SEQUENCE</scope>
</reference>
<comment type="caution">
    <text evidence="5">The sequence shown here is derived from an EMBL/GenBank/DDBJ whole genome shotgun (WGS) entry which is preliminary data.</text>
</comment>
<evidence type="ECO:0008006" key="6">
    <source>
        <dbReference type="Google" id="ProtNLM"/>
    </source>
</evidence>
<name>A0A644YHV6_9ZZZZ</name>
<proteinExistence type="inferred from homology"/>
<dbReference type="EMBL" id="VSSQ01005105">
    <property type="protein sequence ID" value="MPM27867.1"/>
    <property type="molecule type" value="Genomic_DNA"/>
</dbReference>
<dbReference type="Gene3D" id="1.10.10.10">
    <property type="entry name" value="Winged helix-like DNA-binding domain superfamily/Winged helix DNA-binding domain"/>
    <property type="match status" value="1"/>
</dbReference>
<dbReference type="GO" id="GO:0003677">
    <property type="term" value="F:DNA binding"/>
    <property type="evidence" value="ECO:0007669"/>
    <property type="project" value="UniProtKB-KW"/>
</dbReference>
<dbReference type="PIRSF" id="PIRSF019455">
    <property type="entry name" value="CopR_AtkY"/>
    <property type="match status" value="1"/>
</dbReference>